<feature type="compositionally biased region" description="Low complexity" evidence="1">
    <location>
        <begin position="305"/>
        <end position="318"/>
    </location>
</feature>
<protein>
    <recommendedName>
        <fullName evidence="2">Retrovirus-related Pol polyprotein from transposon TNT 1-94-like beta-barrel domain-containing protein</fullName>
    </recommendedName>
</protein>
<evidence type="ECO:0000313" key="4">
    <source>
        <dbReference type="Proteomes" id="UP001172457"/>
    </source>
</evidence>
<reference evidence="3" key="1">
    <citation type="submission" date="2023-03" db="EMBL/GenBank/DDBJ databases">
        <title>Chromosome-scale reference genome and RAD-based genetic map of yellow starthistle (Centaurea solstitialis) reveal putative structural variation and QTLs associated with invader traits.</title>
        <authorList>
            <person name="Reatini B."/>
            <person name="Cang F.A."/>
            <person name="Jiang Q."/>
            <person name="Mckibben M.T.W."/>
            <person name="Barker M.S."/>
            <person name="Rieseberg L.H."/>
            <person name="Dlugosch K.M."/>
        </authorList>
    </citation>
    <scope>NUCLEOTIDE SEQUENCE</scope>
    <source>
        <strain evidence="3">CAN-66</strain>
        <tissue evidence="3">Leaf</tissue>
    </source>
</reference>
<evidence type="ECO:0000313" key="3">
    <source>
        <dbReference type="EMBL" id="KAJ9546649.1"/>
    </source>
</evidence>
<dbReference type="InterPro" id="IPR054722">
    <property type="entry name" value="PolX-like_BBD"/>
</dbReference>
<organism evidence="3 4">
    <name type="scientific">Centaurea solstitialis</name>
    <name type="common">yellow star-thistle</name>
    <dbReference type="NCBI Taxonomy" id="347529"/>
    <lineage>
        <taxon>Eukaryota</taxon>
        <taxon>Viridiplantae</taxon>
        <taxon>Streptophyta</taxon>
        <taxon>Embryophyta</taxon>
        <taxon>Tracheophyta</taxon>
        <taxon>Spermatophyta</taxon>
        <taxon>Magnoliopsida</taxon>
        <taxon>eudicotyledons</taxon>
        <taxon>Gunneridae</taxon>
        <taxon>Pentapetalae</taxon>
        <taxon>asterids</taxon>
        <taxon>campanulids</taxon>
        <taxon>Asterales</taxon>
        <taxon>Asteraceae</taxon>
        <taxon>Carduoideae</taxon>
        <taxon>Cardueae</taxon>
        <taxon>Centaureinae</taxon>
        <taxon>Centaurea</taxon>
    </lineage>
</organism>
<dbReference type="AlphaFoldDB" id="A0AA38WE04"/>
<gene>
    <name evidence="3" type="ORF">OSB04_019192</name>
</gene>
<feature type="compositionally biased region" description="Acidic residues" evidence="1">
    <location>
        <begin position="211"/>
        <end position="223"/>
    </location>
</feature>
<comment type="caution">
    <text evidence="3">The sequence shown here is derived from an EMBL/GenBank/DDBJ whole genome shotgun (WGS) entry which is preliminary data.</text>
</comment>
<feature type="region of interest" description="Disordered" evidence="1">
    <location>
        <begin position="299"/>
        <end position="318"/>
    </location>
</feature>
<proteinExistence type="predicted"/>
<feature type="domain" description="Retrovirus-related Pol polyprotein from transposon TNT 1-94-like beta-barrel" evidence="2">
    <location>
        <begin position="330"/>
        <end position="405"/>
    </location>
</feature>
<evidence type="ECO:0000256" key="1">
    <source>
        <dbReference type="SAM" id="MobiDB-lite"/>
    </source>
</evidence>
<name>A0AA38WE04_9ASTR</name>
<sequence length="445" mass="50260">MATSESNSEFVSVNNSISSFLKNGTISKPPRFNLSNFSLSKSRIMLFMEGIDSRYLTILRDGPIISKVWDRFKKDGSSNDSSDEDLNPATSRYILKSENKYTEEYWKLVSLDTKANLDEPYPKERKYELFSHEEGESLTNYYNRFNSLLNDLLLLGKTKFQRMSLIKDIRSSFIAFMSKNSKSMCTPQITYPSSDSENANTKNSFYPSEEYLSDADDESDESSVDQVADGRFKRSSSGRNRSVSSSNTDRAKKYKDKYLREKEQHKERNGKGLMDEFHDLADEPTSESEKDTANTFLMAKDEPSSESSSKTLASTESLSTSQVIKPHKTWYLDSGCSSHMTGNKSFLINYVPEKGPSVTFSDNAKGTTKGYGTLTVESVTFNKVAYMEGLMHNLLSISQLCDIGYKVNLDFCECNVVNNQGDIVLSGKVKENVYVINMDIESESM</sequence>
<feature type="region of interest" description="Disordered" evidence="1">
    <location>
        <begin position="211"/>
        <end position="276"/>
    </location>
</feature>
<feature type="compositionally biased region" description="Basic and acidic residues" evidence="1">
    <location>
        <begin position="256"/>
        <end position="276"/>
    </location>
</feature>
<dbReference type="Pfam" id="PF22936">
    <property type="entry name" value="Pol_BBD"/>
    <property type="match status" value="1"/>
</dbReference>
<feature type="compositionally biased region" description="Low complexity" evidence="1">
    <location>
        <begin position="235"/>
        <end position="246"/>
    </location>
</feature>
<accession>A0AA38WE04</accession>
<keyword evidence="4" id="KW-1185">Reference proteome</keyword>
<dbReference type="EMBL" id="JARYMX010000005">
    <property type="protein sequence ID" value="KAJ9546649.1"/>
    <property type="molecule type" value="Genomic_DNA"/>
</dbReference>
<dbReference type="Proteomes" id="UP001172457">
    <property type="component" value="Chromosome 5"/>
</dbReference>
<evidence type="ECO:0000259" key="2">
    <source>
        <dbReference type="Pfam" id="PF22936"/>
    </source>
</evidence>